<keyword evidence="1" id="KW-0472">Membrane</keyword>
<dbReference type="KEGG" id="sze:AW14_12320"/>
<dbReference type="RefSeq" id="WP_044639034.1">
    <property type="nucleotide sequence ID" value="NZ_CP007202.1"/>
</dbReference>
<evidence type="ECO:0000256" key="1">
    <source>
        <dbReference type="SAM" id="Phobius"/>
    </source>
</evidence>
<dbReference type="AlphaFoldDB" id="A0A0C5VZ47"/>
<organism evidence="2 3">
    <name type="scientific">Siansivirga zeaxanthinifaciens CC-SAMT-1</name>
    <dbReference type="NCBI Taxonomy" id="1454006"/>
    <lineage>
        <taxon>Bacteria</taxon>
        <taxon>Pseudomonadati</taxon>
        <taxon>Bacteroidota</taxon>
        <taxon>Flavobacteriia</taxon>
        <taxon>Flavobacteriales</taxon>
        <taxon>Flavobacteriaceae</taxon>
        <taxon>Siansivirga</taxon>
    </lineage>
</organism>
<proteinExistence type="predicted"/>
<keyword evidence="1" id="KW-0812">Transmembrane</keyword>
<feature type="transmembrane region" description="Helical" evidence="1">
    <location>
        <begin position="9"/>
        <end position="30"/>
    </location>
</feature>
<dbReference type="EMBL" id="CP007202">
    <property type="protein sequence ID" value="AJR04321.1"/>
    <property type="molecule type" value="Genomic_DNA"/>
</dbReference>
<gene>
    <name evidence="2" type="ORF">AW14_12320</name>
</gene>
<sequence>MNFKKITKIVAGVIIFFTLPSLLLFGFVYFKYHEDLPQGNMGPEADALAQTILETLDYDAFKKTTTIEWTFKKRHHYEWNKKANTCNVYWKDYKVTLDLKDNSKSKAFVHSFKVDGDLANDLIKKAIKYYNNDSFWLTAPYKVFDKGTQRKLVKLDNNEKALLITYTSGGSTPGDSYLWHLDEKGKPTSFQMWVDILPIGGLEATWNHWTTTDTGVNLPTFHKFLVFGIEITDIKTAM</sequence>
<keyword evidence="1" id="KW-1133">Transmembrane helix</keyword>
<dbReference type="OrthoDB" id="933657at2"/>
<name>A0A0C5VZ47_9FLAO</name>
<protein>
    <submittedName>
        <fullName evidence="2">Uncharacterized protein</fullName>
    </submittedName>
</protein>
<accession>A0A0C5VZ47</accession>
<dbReference type="HOGENOM" id="CLU_1110401_0_0_10"/>
<dbReference type="STRING" id="1454006.AW14_12320"/>
<keyword evidence="3" id="KW-1185">Reference proteome</keyword>
<dbReference type="PATRIC" id="fig|1454006.5.peg.2445"/>
<evidence type="ECO:0000313" key="2">
    <source>
        <dbReference type="EMBL" id="AJR04321.1"/>
    </source>
</evidence>
<evidence type="ECO:0000313" key="3">
    <source>
        <dbReference type="Proteomes" id="UP000032229"/>
    </source>
</evidence>
<reference evidence="2 3" key="1">
    <citation type="submission" date="2014-02" db="EMBL/GenBank/DDBJ databases">
        <authorList>
            <person name="Young C.-C."/>
            <person name="Hameed A."/>
            <person name="Huang H.-C."/>
            <person name="Shahina M."/>
        </authorList>
    </citation>
    <scope>NUCLEOTIDE SEQUENCE [LARGE SCALE GENOMIC DNA]</scope>
    <source>
        <strain evidence="2 3">CC-SAMT-1</strain>
    </source>
</reference>
<dbReference type="Proteomes" id="UP000032229">
    <property type="component" value="Chromosome"/>
</dbReference>